<gene>
    <name evidence="1" type="ORF">FOXB_03344</name>
</gene>
<name>F9FAB8_FUSOF</name>
<reference evidence="1" key="1">
    <citation type="journal article" date="2012" name="Mol. Plant Microbe Interact.">
        <title>A highly conserved effector in Fusarium oxysporum is required for full virulence on Arabidopsis.</title>
        <authorList>
            <person name="Thatcher L.F."/>
            <person name="Gardiner D.M."/>
            <person name="Kazan K."/>
            <person name="Manners J."/>
        </authorList>
    </citation>
    <scope>NUCLEOTIDE SEQUENCE [LARGE SCALE GENOMIC DNA]</scope>
    <source>
        <strain evidence="1">Fo5176</strain>
    </source>
</reference>
<dbReference type="EMBL" id="AFQF01001155">
    <property type="protein sequence ID" value="EGU86130.1"/>
    <property type="molecule type" value="Genomic_DNA"/>
</dbReference>
<organism evidence="1">
    <name type="scientific">Fusarium oxysporum (strain Fo5176)</name>
    <name type="common">Fusarium vascular wilt</name>
    <dbReference type="NCBI Taxonomy" id="660025"/>
    <lineage>
        <taxon>Eukaryota</taxon>
        <taxon>Fungi</taxon>
        <taxon>Dikarya</taxon>
        <taxon>Ascomycota</taxon>
        <taxon>Pezizomycotina</taxon>
        <taxon>Sordariomycetes</taxon>
        <taxon>Hypocreomycetidae</taxon>
        <taxon>Hypocreales</taxon>
        <taxon>Nectriaceae</taxon>
        <taxon>Fusarium</taxon>
        <taxon>Fusarium oxysporum species complex</taxon>
    </lineage>
</organism>
<protein>
    <submittedName>
        <fullName evidence="1">Uncharacterized protein</fullName>
    </submittedName>
</protein>
<accession>F9FAB8</accession>
<dbReference type="AlphaFoldDB" id="F9FAB8"/>
<comment type="caution">
    <text evidence="1">The sequence shown here is derived from an EMBL/GenBank/DDBJ whole genome shotgun (WGS) entry which is preliminary data.</text>
</comment>
<evidence type="ECO:0000313" key="1">
    <source>
        <dbReference type="EMBL" id="EGU86130.1"/>
    </source>
</evidence>
<proteinExistence type="predicted"/>
<sequence length="158" mass="16939">MPGPGSGTTDNQTIKAGFAAAATTSNLTGNKKEDVSTKTATEIFMVVMEGSGSTGSMKIQPRDDVIAAENAPSGRRRRCEYAQIGAVYAAAKCSIGSLQNLTDVSSNSSPIITSWTLLVTKHYFLSESRIVQWLQCSQASLRRKLLMANEPYASDRKA</sequence>